<dbReference type="InterPro" id="IPR051540">
    <property type="entry name" value="S-2-haloacid_dehalogenase"/>
</dbReference>
<dbReference type="InterPro" id="IPR036412">
    <property type="entry name" value="HAD-like_sf"/>
</dbReference>
<protein>
    <recommendedName>
        <fullName evidence="3">HAD family hydrolase</fullName>
    </recommendedName>
</protein>
<dbReference type="Gene3D" id="3.40.50.1000">
    <property type="entry name" value="HAD superfamily/HAD-like"/>
    <property type="match status" value="1"/>
</dbReference>
<gene>
    <name evidence="2" type="ORF">AVDCRST_MAG85-1292</name>
</gene>
<dbReference type="PANTHER" id="PTHR43316">
    <property type="entry name" value="HYDROLASE, HALOACID DELAHOGENASE-RELATED"/>
    <property type="match status" value="1"/>
</dbReference>
<dbReference type="EMBL" id="CADCVT010000142">
    <property type="protein sequence ID" value="CAA9492194.1"/>
    <property type="molecule type" value="Genomic_DNA"/>
</dbReference>
<evidence type="ECO:0000313" key="2">
    <source>
        <dbReference type="EMBL" id="CAA9492194.1"/>
    </source>
</evidence>
<dbReference type="SUPFAM" id="SSF56784">
    <property type="entry name" value="HAD-like"/>
    <property type="match status" value="1"/>
</dbReference>
<reference evidence="2" key="1">
    <citation type="submission" date="2020-02" db="EMBL/GenBank/DDBJ databases">
        <authorList>
            <person name="Meier V. D."/>
        </authorList>
    </citation>
    <scope>NUCLEOTIDE SEQUENCE</scope>
    <source>
        <strain evidence="2">AVDCRST_MAG85</strain>
    </source>
</reference>
<accession>A0A6J4S8J4</accession>
<dbReference type="Pfam" id="PF00702">
    <property type="entry name" value="Hydrolase"/>
    <property type="match status" value="1"/>
</dbReference>
<proteinExistence type="predicted"/>
<dbReference type="GO" id="GO:0016787">
    <property type="term" value="F:hydrolase activity"/>
    <property type="evidence" value="ECO:0007669"/>
    <property type="project" value="UniProtKB-KW"/>
</dbReference>
<evidence type="ECO:0008006" key="3">
    <source>
        <dbReference type="Google" id="ProtNLM"/>
    </source>
</evidence>
<sequence>MPSGADLVVFDIGATLVDGPSRGPARRIAELASLDDEQRRLLGAALMTRDFGSPAGVAAFVREELGAGGSAVDAAVEEVWRAQTGDAAAVDGGAEALVAVAAAGYRVGLVSNIWQPYFEAARVHFGAFFDAHVALELQVLSFRAGVAKPSPEPFRRLLSAAGVASARAVMVGDSYAYDIEPAAAIGMRTVWVLHRPEKEAEDLVRVLDGRAARPARTVRSIGSVDADLVASLEA</sequence>
<organism evidence="2">
    <name type="scientific">uncultured Solirubrobacteraceae bacterium</name>
    <dbReference type="NCBI Taxonomy" id="1162706"/>
    <lineage>
        <taxon>Bacteria</taxon>
        <taxon>Bacillati</taxon>
        <taxon>Actinomycetota</taxon>
        <taxon>Thermoleophilia</taxon>
        <taxon>Solirubrobacterales</taxon>
        <taxon>Solirubrobacteraceae</taxon>
        <taxon>environmental samples</taxon>
    </lineage>
</organism>
<name>A0A6J4S8J4_9ACTN</name>
<dbReference type="AlphaFoldDB" id="A0A6J4S8J4"/>
<keyword evidence="1" id="KW-0378">Hydrolase</keyword>
<evidence type="ECO:0000256" key="1">
    <source>
        <dbReference type="ARBA" id="ARBA00022801"/>
    </source>
</evidence>
<dbReference type="InterPro" id="IPR023214">
    <property type="entry name" value="HAD_sf"/>
</dbReference>